<evidence type="ECO:0000256" key="4">
    <source>
        <dbReference type="SAM" id="SignalP"/>
    </source>
</evidence>
<evidence type="ECO:0000259" key="5">
    <source>
        <dbReference type="SMART" id="SM00062"/>
    </source>
</evidence>
<reference evidence="6 7" key="1">
    <citation type="submission" date="2018-06" db="EMBL/GenBank/DDBJ databases">
        <authorList>
            <consortium name="Pathogen Informatics"/>
            <person name="Doyle S."/>
        </authorList>
    </citation>
    <scope>NUCLEOTIDE SEQUENCE [LARGE SCALE GENOMIC DNA]</scope>
    <source>
        <strain evidence="6 7">NCTC11842</strain>
    </source>
</reference>
<evidence type="ECO:0000313" key="7">
    <source>
        <dbReference type="Proteomes" id="UP000250443"/>
    </source>
</evidence>
<dbReference type="Proteomes" id="UP000250443">
    <property type="component" value="Unassembled WGS sequence"/>
</dbReference>
<dbReference type="RefSeq" id="WP_010796085.1">
    <property type="nucleotide sequence ID" value="NZ_CP069262.1"/>
</dbReference>
<organism evidence="6 7">
    <name type="scientific">Pseudomonas luteola</name>
    <dbReference type="NCBI Taxonomy" id="47886"/>
    <lineage>
        <taxon>Bacteria</taxon>
        <taxon>Pseudomonadati</taxon>
        <taxon>Pseudomonadota</taxon>
        <taxon>Gammaproteobacteria</taxon>
        <taxon>Pseudomonadales</taxon>
        <taxon>Pseudomonadaceae</taxon>
        <taxon>Pseudomonas</taxon>
    </lineage>
</organism>
<keyword evidence="2 4" id="KW-0732">Signal</keyword>
<feature type="signal peptide" evidence="4">
    <location>
        <begin position="1"/>
        <end position="21"/>
    </location>
</feature>
<comment type="similarity">
    <text evidence="1">Belongs to the bacterial solute-binding protein 3 family.</text>
</comment>
<evidence type="ECO:0000256" key="2">
    <source>
        <dbReference type="ARBA" id="ARBA00022729"/>
    </source>
</evidence>
<feature type="region of interest" description="Disordered" evidence="3">
    <location>
        <begin position="267"/>
        <end position="290"/>
    </location>
</feature>
<name>A0A2X2CZW3_PSELU</name>
<dbReference type="InterPro" id="IPR001638">
    <property type="entry name" value="Solute-binding_3/MltF_N"/>
</dbReference>
<sequence>MRVLTFCCLALTWSCSLLAWASPPLRLVGNPWEPYVMTSPAGQGLAVDIVRTALGRSGYETTFREEPWERVLYGIQNGSHDVIVDIWYAPERERLGQFSKPFLANRLRFIALKTRAITFSTLEDLRPYRLAVVRGYAYSKEFDQDRTLDKVAVADFEQALRMLLAGRVDLAIEEEHVARRVIERVASAQSSRLQFLDKPLAEKGLHMLVSEDHPEQEKIIAQFDDTIERMKADGTYADIFARYDLVWPPTQQVSDIASCHARCALPDKDAGRPREVPAPAPGSAGWQPRH</sequence>
<evidence type="ECO:0000313" key="6">
    <source>
        <dbReference type="EMBL" id="SPZ12211.1"/>
    </source>
</evidence>
<dbReference type="PANTHER" id="PTHR35936:SF25">
    <property type="entry name" value="ABC TRANSPORTER SUBSTRATE-BINDING PROTEIN"/>
    <property type="match status" value="1"/>
</dbReference>
<dbReference type="Gene3D" id="3.40.190.10">
    <property type="entry name" value="Periplasmic binding protein-like II"/>
    <property type="match status" value="2"/>
</dbReference>
<accession>A0A2X2CZW3</accession>
<dbReference type="PANTHER" id="PTHR35936">
    <property type="entry name" value="MEMBRANE-BOUND LYTIC MUREIN TRANSGLYCOSYLASE F"/>
    <property type="match status" value="1"/>
</dbReference>
<feature type="domain" description="Solute-binding protein family 3/N-terminal" evidence="5">
    <location>
        <begin position="34"/>
        <end position="248"/>
    </location>
</feature>
<dbReference type="SMART" id="SM00062">
    <property type="entry name" value="PBPb"/>
    <property type="match status" value="1"/>
</dbReference>
<feature type="chain" id="PRO_5016041118" evidence="4">
    <location>
        <begin position="22"/>
        <end position="290"/>
    </location>
</feature>
<protein>
    <submittedName>
        <fullName evidence="6">Extracellular solute-binding protein</fullName>
    </submittedName>
</protein>
<proteinExistence type="inferred from homology"/>
<dbReference type="AlphaFoldDB" id="A0A2X2CZW3"/>
<dbReference type="Pfam" id="PF00497">
    <property type="entry name" value="SBP_bac_3"/>
    <property type="match status" value="1"/>
</dbReference>
<evidence type="ECO:0000256" key="3">
    <source>
        <dbReference type="SAM" id="MobiDB-lite"/>
    </source>
</evidence>
<dbReference type="SUPFAM" id="SSF53850">
    <property type="entry name" value="Periplasmic binding protein-like II"/>
    <property type="match status" value="1"/>
</dbReference>
<dbReference type="EMBL" id="UAUF01000014">
    <property type="protein sequence ID" value="SPZ12211.1"/>
    <property type="molecule type" value="Genomic_DNA"/>
</dbReference>
<gene>
    <name evidence="6" type="ORF">NCTC11842_04339</name>
</gene>
<evidence type="ECO:0000256" key="1">
    <source>
        <dbReference type="ARBA" id="ARBA00010333"/>
    </source>
</evidence>